<dbReference type="AlphaFoldDB" id="A0A023BAH0"/>
<gene>
    <name evidence="2" type="ORF">GNI_039710</name>
</gene>
<keyword evidence="3" id="KW-1185">Reference proteome</keyword>
<protein>
    <submittedName>
        <fullName evidence="2">Uncharacterized protein</fullName>
    </submittedName>
</protein>
<dbReference type="RefSeq" id="XP_011129400.1">
    <property type="nucleotide sequence ID" value="XM_011131098.1"/>
</dbReference>
<feature type="compositionally biased region" description="Low complexity" evidence="1">
    <location>
        <begin position="353"/>
        <end position="367"/>
    </location>
</feature>
<dbReference type="GeneID" id="22911522"/>
<accession>A0A023BAH0</accession>
<evidence type="ECO:0000313" key="3">
    <source>
        <dbReference type="Proteomes" id="UP000019763"/>
    </source>
</evidence>
<dbReference type="Proteomes" id="UP000019763">
    <property type="component" value="Unassembled WGS sequence"/>
</dbReference>
<evidence type="ECO:0000256" key="1">
    <source>
        <dbReference type="SAM" id="MobiDB-lite"/>
    </source>
</evidence>
<feature type="compositionally biased region" description="Basic and acidic residues" evidence="1">
    <location>
        <begin position="368"/>
        <end position="379"/>
    </location>
</feature>
<feature type="region of interest" description="Disordered" evidence="1">
    <location>
        <begin position="222"/>
        <end position="456"/>
    </location>
</feature>
<feature type="compositionally biased region" description="Polar residues" evidence="1">
    <location>
        <begin position="296"/>
        <end position="307"/>
    </location>
</feature>
<sequence>MGPEASTLVDFCDDWLGSANDTLGIPPAIQARPFLSERWQELQAMENQLGVNIHQSIRTFLQSQKKDLVNYTHQMIPSKCMSLLRTPDLDSLKRLAKHDLLPNIHDQKNAQYLSRKIKDKHYKTATHTFCIEVADLLHVARQKQHEAARIMTHWTASPHQAVASDWVAYGFLLNNLEAARTPTIGTIADEQPTPKPVSDVRKYLEPILKETDPAEYLVFTRTAQPDTRDRQPEPKSQPGRQADEISSENQPPPTATSTENPPQFFYAGFTQSDQPLRPSSDEPPASDDEPLVSDEPTISDNDSDNSQKPPALAPEKPPASGGPAGLNQQLPAHAPHVDHLSDMPPSSQLSGTSSDEPSPGKPSSSEPSSEKASSEKASSEETSSEEASPEEASPEEDSDPPAGKPAGGLHSSIVLSSPKEGPAGSAADHGVEHADAEDSVADAQQSVAGQDETPPA</sequence>
<proteinExistence type="predicted"/>
<comment type="caution">
    <text evidence="2">The sequence shown here is derived from an EMBL/GenBank/DDBJ whole genome shotgun (WGS) entry which is preliminary data.</text>
</comment>
<evidence type="ECO:0000313" key="2">
    <source>
        <dbReference type="EMBL" id="EZG78211.1"/>
    </source>
</evidence>
<organism evidence="2 3">
    <name type="scientific">Gregarina niphandrodes</name>
    <name type="common">Septate eugregarine</name>
    <dbReference type="NCBI Taxonomy" id="110365"/>
    <lineage>
        <taxon>Eukaryota</taxon>
        <taxon>Sar</taxon>
        <taxon>Alveolata</taxon>
        <taxon>Apicomplexa</taxon>
        <taxon>Conoidasida</taxon>
        <taxon>Gregarinasina</taxon>
        <taxon>Eugregarinorida</taxon>
        <taxon>Gregarinidae</taxon>
        <taxon>Gregarina</taxon>
    </lineage>
</organism>
<dbReference type="EMBL" id="AFNH02000305">
    <property type="protein sequence ID" value="EZG78211.1"/>
    <property type="molecule type" value="Genomic_DNA"/>
</dbReference>
<feature type="compositionally biased region" description="Acidic residues" evidence="1">
    <location>
        <begin position="382"/>
        <end position="399"/>
    </location>
</feature>
<reference evidence="2" key="1">
    <citation type="submission" date="2013-12" db="EMBL/GenBank/DDBJ databases">
        <authorList>
            <person name="Omoto C.K."/>
            <person name="Sibley D."/>
            <person name="Venepally P."/>
            <person name="Hadjithomas M."/>
            <person name="Karamycheva S."/>
            <person name="Brunk B."/>
            <person name="Roos D."/>
            <person name="Caler E."/>
            <person name="Lorenzi H."/>
        </authorList>
    </citation>
    <scope>NUCLEOTIDE SEQUENCE</scope>
</reference>
<name>A0A023BAH0_GRENI</name>
<dbReference type="VEuPathDB" id="CryptoDB:GNI_039710"/>